<dbReference type="OMA" id="KTHTLME"/>
<reference evidence="3" key="3">
    <citation type="submission" date="2020-05" db="EMBL/GenBank/DDBJ databases">
        <title>Electrophorus electricus (electric eel) genome, fEleEle1, primary haplotype.</title>
        <authorList>
            <person name="Myers G."/>
            <person name="Meyer A."/>
            <person name="Fedrigo O."/>
            <person name="Formenti G."/>
            <person name="Rhie A."/>
            <person name="Tracey A."/>
            <person name="Sims Y."/>
            <person name="Jarvis E.D."/>
        </authorList>
    </citation>
    <scope>NUCLEOTIDE SEQUENCE [LARGE SCALE GENOMIC DNA]</scope>
</reference>
<name>A0A4W4ERV1_ELEEL</name>
<organism evidence="3 4">
    <name type="scientific">Electrophorus electricus</name>
    <name type="common">Electric eel</name>
    <name type="synonym">Gymnotus electricus</name>
    <dbReference type="NCBI Taxonomy" id="8005"/>
    <lineage>
        <taxon>Eukaryota</taxon>
        <taxon>Metazoa</taxon>
        <taxon>Chordata</taxon>
        <taxon>Craniata</taxon>
        <taxon>Vertebrata</taxon>
        <taxon>Euteleostomi</taxon>
        <taxon>Actinopterygii</taxon>
        <taxon>Neopterygii</taxon>
        <taxon>Teleostei</taxon>
        <taxon>Ostariophysi</taxon>
        <taxon>Gymnotiformes</taxon>
        <taxon>Gymnotoidei</taxon>
        <taxon>Gymnotidae</taxon>
        <taxon>Electrophorus</taxon>
    </lineage>
</organism>
<proteinExistence type="predicted"/>
<dbReference type="InterPro" id="IPR016137">
    <property type="entry name" value="RGS"/>
</dbReference>
<feature type="domain" description="RGS" evidence="2">
    <location>
        <begin position="69"/>
        <end position="181"/>
    </location>
</feature>
<dbReference type="PANTHER" id="PTHR10845">
    <property type="entry name" value="REGULATOR OF G PROTEIN SIGNALING"/>
    <property type="match status" value="1"/>
</dbReference>
<keyword evidence="1" id="KW-0734">Signal transduction inhibitor</keyword>
<dbReference type="PRINTS" id="PR01301">
    <property type="entry name" value="RGSPROTEIN"/>
</dbReference>
<dbReference type="Gene3D" id="1.10.196.10">
    <property type="match status" value="1"/>
</dbReference>
<dbReference type="Pfam" id="PF00615">
    <property type="entry name" value="RGS"/>
    <property type="match status" value="1"/>
</dbReference>
<protein>
    <submittedName>
        <fullName evidence="3">Regulator of G protein signaling 16</fullName>
    </submittedName>
</protein>
<dbReference type="InterPro" id="IPR024066">
    <property type="entry name" value="RGS_subdom1/3"/>
</dbReference>
<dbReference type="GO" id="GO:0009968">
    <property type="term" value="P:negative regulation of signal transduction"/>
    <property type="evidence" value="ECO:0007669"/>
    <property type="project" value="UniProtKB-KW"/>
</dbReference>
<dbReference type="Gene3D" id="1.10.167.10">
    <property type="entry name" value="Regulator of G-protein Signalling 4, domain 2"/>
    <property type="match status" value="1"/>
</dbReference>
<reference evidence="3" key="4">
    <citation type="submission" date="2025-08" db="UniProtKB">
        <authorList>
            <consortium name="Ensembl"/>
        </authorList>
    </citation>
    <scope>IDENTIFICATION</scope>
</reference>
<dbReference type="GeneTree" id="ENSGT00940000164081"/>
<sequence length="195" mass="23261">VDICFFMGHTMCRKLAVLPNACLERAKELKACVGSFLQKQDWRWLCCAYKLRKPRYRLTLEECLRWKESFEKLLSSQYGLYAFRAFLMSEFSEENIAFYLACEDYRNTKCIAKLSAKAQRIYNEFIGREAPREVKNTRHTQINVKSPTPKCFDLAQYRIYILMEKDCYPRFLRSTTYRDLLSQLTKMSSKKRPRC</sequence>
<dbReference type="PANTHER" id="PTHR10845:SF245">
    <property type="entry name" value="REGULATOR OF G-PROTEIN SIGNALING 16"/>
    <property type="match status" value="1"/>
</dbReference>
<dbReference type="SUPFAM" id="SSF48097">
    <property type="entry name" value="Regulator of G-protein signaling, RGS"/>
    <property type="match status" value="1"/>
</dbReference>
<reference evidence="3" key="5">
    <citation type="submission" date="2025-09" db="UniProtKB">
        <authorList>
            <consortium name="Ensembl"/>
        </authorList>
    </citation>
    <scope>IDENTIFICATION</scope>
</reference>
<reference evidence="4" key="1">
    <citation type="journal article" date="2014" name="Science">
        <title>Nonhuman genetics. Genomic basis for the convergent evolution of electric organs.</title>
        <authorList>
            <person name="Gallant J.R."/>
            <person name="Traeger L.L."/>
            <person name="Volkening J.D."/>
            <person name="Moffett H."/>
            <person name="Chen P.H."/>
            <person name="Novina C.D."/>
            <person name="Phillips G.N.Jr."/>
            <person name="Anand R."/>
            <person name="Wells G.B."/>
            <person name="Pinch M."/>
            <person name="Guth R."/>
            <person name="Unguez G.A."/>
            <person name="Albert J.S."/>
            <person name="Zakon H.H."/>
            <person name="Samanta M.P."/>
            <person name="Sussman M.R."/>
        </authorList>
    </citation>
    <scope>NUCLEOTIDE SEQUENCE [LARGE SCALE GENOMIC DNA]</scope>
</reference>
<evidence type="ECO:0000256" key="1">
    <source>
        <dbReference type="ARBA" id="ARBA00022700"/>
    </source>
</evidence>
<dbReference type="AlphaFoldDB" id="A0A4W4ERV1"/>
<evidence type="ECO:0000313" key="3">
    <source>
        <dbReference type="Ensembl" id="ENSEEEP00000014233.2"/>
    </source>
</evidence>
<dbReference type="FunFam" id="1.10.167.10:FF:000001">
    <property type="entry name" value="Putative regulator of g-protein signaling 12"/>
    <property type="match status" value="1"/>
</dbReference>
<dbReference type="InterPro" id="IPR036305">
    <property type="entry name" value="RGS_sf"/>
</dbReference>
<evidence type="ECO:0000259" key="2">
    <source>
        <dbReference type="PROSITE" id="PS50132"/>
    </source>
</evidence>
<dbReference type="Proteomes" id="UP000314983">
    <property type="component" value="Chromosome 3"/>
</dbReference>
<keyword evidence="4" id="KW-1185">Reference proteome</keyword>
<dbReference type="Ensembl" id="ENSEEET00000014406.2">
    <property type="protein sequence ID" value="ENSEEEP00000014233.2"/>
    <property type="gene ID" value="ENSEEEG00000007075.2"/>
</dbReference>
<accession>A0A4W4ERV1</accession>
<dbReference type="SMART" id="SM00315">
    <property type="entry name" value="RGS"/>
    <property type="match status" value="1"/>
</dbReference>
<gene>
    <name evidence="3" type="primary">rgs16</name>
</gene>
<evidence type="ECO:0000313" key="4">
    <source>
        <dbReference type="Proteomes" id="UP000314983"/>
    </source>
</evidence>
<reference evidence="4" key="2">
    <citation type="journal article" date="2017" name="Sci. Adv.">
        <title>A tail of two voltages: Proteomic comparison of the three electric organs of the electric eel.</title>
        <authorList>
            <person name="Traeger L.L."/>
            <person name="Sabat G."/>
            <person name="Barrett-Wilt G.A."/>
            <person name="Wells G.B."/>
            <person name="Sussman M.R."/>
        </authorList>
    </citation>
    <scope>NUCLEOTIDE SEQUENCE [LARGE SCALE GENOMIC DNA]</scope>
</reference>
<dbReference type="FunFam" id="1.10.196.10:FF:000001">
    <property type="entry name" value="Regulator of G-protein signaling 8"/>
    <property type="match status" value="1"/>
</dbReference>
<dbReference type="PROSITE" id="PS50132">
    <property type="entry name" value="RGS"/>
    <property type="match status" value="1"/>
</dbReference>
<dbReference type="InterPro" id="IPR044926">
    <property type="entry name" value="RGS_subdomain_2"/>
</dbReference>